<feature type="transmembrane region" description="Helical" evidence="6">
    <location>
        <begin position="45"/>
        <end position="66"/>
    </location>
</feature>
<dbReference type="Pfam" id="PF04103">
    <property type="entry name" value="CD20"/>
    <property type="match status" value="1"/>
</dbReference>
<evidence type="ECO:0000313" key="7">
    <source>
        <dbReference type="EMBL" id="KAG8548372.1"/>
    </source>
</evidence>
<comment type="caution">
    <text evidence="7">The sequence shown here is derived from an EMBL/GenBank/DDBJ whole genome shotgun (WGS) entry which is preliminary data.</text>
</comment>
<dbReference type="Proteomes" id="UP000824782">
    <property type="component" value="Unassembled WGS sequence"/>
</dbReference>
<dbReference type="EMBL" id="WNYA01000434">
    <property type="protein sequence ID" value="KAG8548372.1"/>
    <property type="molecule type" value="Genomic_DNA"/>
</dbReference>
<reference evidence="7" key="1">
    <citation type="thesis" date="2020" institute="ProQuest LLC" country="789 East Eisenhower Parkway, Ann Arbor, MI, USA">
        <title>Comparative Genomics and Chromosome Evolution.</title>
        <authorList>
            <person name="Mudd A.B."/>
        </authorList>
    </citation>
    <scope>NUCLEOTIDE SEQUENCE</scope>
    <source>
        <strain evidence="7">237g6f4</strain>
        <tissue evidence="7">Blood</tissue>
    </source>
</reference>
<gene>
    <name evidence="7" type="ORF">GDO81_025660</name>
</gene>
<dbReference type="EMBL" id="WNYA01000434">
    <property type="protein sequence ID" value="KAG8548371.1"/>
    <property type="molecule type" value="Genomic_DNA"/>
</dbReference>
<evidence type="ECO:0008006" key="9">
    <source>
        <dbReference type="Google" id="ProtNLM"/>
    </source>
</evidence>
<evidence type="ECO:0000256" key="1">
    <source>
        <dbReference type="ARBA" id="ARBA00004141"/>
    </source>
</evidence>
<dbReference type="PANTHER" id="PTHR23320">
    <property type="entry name" value="MEMBRANE-SPANNING 4-DOMAINS SUBFAMILY A MS4A -RELATED"/>
    <property type="match status" value="1"/>
</dbReference>
<keyword evidence="3 6" id="KW-0812">Transmembrane</keyword>
<name>A0AAV6ZLU8_ENGPU</name>
<proteinExistence type="inferred from homology"/>
<feature type="transmembrane region" description="Helical" evidence="6">
    <location>
        <begin position="78"/>
        <end position="103"/>
    </location>
</feature>
<sequence length="232" mass="25797">MSTDAIMENMHHVNQPMEFQEENSKKDQNVMPKPLIKFFQGEPEVLGVTQLFIGMNHIFFGIILTISFHDSHYYFTDLFVHSGVLFWGGIVYVLSGSLSIAASYKPSLGKVNASLALNIISTIAVVASVFIFVAIFMSLAYGHHYYSSHCAYYEPSLECEGEFRSKVLHDGITSTLLLFTVLELCIALSTSIFGCKTVCRTSYSDVTVVIYQTTSMNNSTPTSSPEGQIIMH</sequence>
<evidence type="ECO:0000256" key="4">
    <source>
        <dbReference type="ARBA" id="ARBA00022989"/>
    </source>
</evidence>
<feature type="transmembrane region" description="Helical" evidence="6">
    <location>
        <begin position="115"/>
        <end position="139"/>
    </location>
</feature>
<protein>
    <recommendedName>
        <fullName evidence="9">Membrane-spanning 4-domains subfamily A member 4A-like</fullName>
    </recommendedName>
</protein>
<evidence type="ECO:0000256" key="3">
    <source>
        <dbReference type="ARBA" id="ARBA00022692"/>
    </source>
</evidence>
<dbReference type="GO" id="GO:0016020">
    <property type="term" value="C:membrane"/>
    <property type="evidence" value="ECO:0007669"/>
    <property type="project" value="UniProtKB-SubCell"/>
</dbReference>
<dbReference type="InterPro" id="IPR030417">
    <property type="entry name" value="MS4A"/>
</dbReference>
<dbReference type="AlphaFoldDB" id="A0AAV6ZLU8"/>
<accession>A0AAV6ZLU8</accession>
<comment type="similarity">
    <text evidence="2">Belongs to the MS4A family.</text>
</comment>
<keyword evidence="5 6" id="KW-0472">Membrane</keyword>
<evidence type="ECO:0000256" key="2">
    <source>
        <dbReference type="ARBA" id="ARBA00009565"/>
    </source>
</evidence>
<evidence type="ECO:0000256" key="5">
    <source>
        <dbReference type="ARBA" id="ARBA00023136"/>
    </source>
</evidence>
<feature type="transmembrane region" description="Helical" evidence="6">
    <location>
        <begin position="172"/>
        <end position="193"/>
    </location>
</feature>
<dbReference type="InterPro" id="IPR007237">
    <property type="entry name" value="CD20-like"/>
</dbReference>
<evidence type="ECO:0000256" key="6">
    <source>
        <dbReference type="SAM" id="Phobius"/>
    </source>
</evidence>
<dbReference type="PANTHER" id="PTHR23320:SF128">
    <property type="entry name" value="MEMBRANE-SPANNING 4-DOMAINS SUBFAMILY A MEMBER 4A"/>
    <property type="match status" value="1"/>
</dbReference>
<keyword evidence="4 6" id="KW-1133">Transmembrane helix</keyword>
<keyword evidence="8" id="KW-1185">Reference proteome</keyword>
<comment type="subcellular location">
    <subcellularLocation>
        <location evidence="1">Membrane</location>
        <topology evidence="1">Multi-pass membrane protein</topology>
    </subcellularLocation>
</comment>
<organism evidence="7 8">
    <name type="scientific">Engystomops pustulosus</name>
    <name type="common">Tungara frog</name>
    <name type="synonym">Physalaemus pustulosus</name>
    <dbReference type="NCBI Taxonomy" id="76066"/>
    <lineage>
        <taxon>Eukaryota</taxon>
        <taxon>Metazoa</taxon>
        <taxon>Chordata</taxon>
        <taxon>Craniata</taxon>
        <taxon>Vertebrata</taxon>
        <taxon>Euteleostomi</taxon>
        <taxon>Amphibia</taxon>
        <taxon>Batrachia</taxon>
        <taxon>Anura</taxon>
        <taxon>Neobatrachia</taxon>
        <taxon>Hyloidea</taxon>
        <taxon>Leptodactylidae</taxon>
        <taxon>Leiuperinae</taxon>
        <taxon>Engystomops</taxon>
    </lineage>
</organism>
<evidence type="ECO:0000313" key="8">
    <source>
        <dbReference type="Proteomes" id="UP000824782"/>
    </source>
</evidence>